<dbReference type="EMBL" id="MU004232">
    <property type="protein sequence ID" value="KAF2672461.1"/>
    <property type="molecule type" value="Genomic_DNA"/>
</dbReference>
<dbReference type="AlphaFoldDB" id="A0A6A6ULS4"/>
<accession>A0A6A6ULS4</accession>
<feature type="compositionally biased region" description="Basic and acidic residues" evidence="1">
    <location>
        <begin position="22"/>
        <end position="35"/>
    </location>
</feature>
<organism evidence="2 3">
    <name type="scientific">Microthyrium microscopicum</name>
    <dbReference type="NCBI Taxonomy" id="703497"/>
    <lineage>
        <taxon>Eukaryota</taxon>
        <taxon>Fungi</taxon>
        <taxon>Dikarya</taxon>
        <taxon>Ascomycota</taxon>
        <taxon>Pezizomycotina</taxon>
        <taxon>Dothideomycetes</taxon>
        <taxon>Dothideomycetes incertae sedis</taxon>
        <taxon>Microthyriales</taxon>
        <taxon>Microthyriaceae</taxon>
        <taxon>Microthyrium</taxon>
    </lineage>
</organism>
<proteinExistence type="predicted"/>
<protein>
    <submittedName>
        <fullName evidence="2">Uncharacterized protein</fullName>
    </submittedName>
</protein>
<feature type="region of interest" description="Disordered" evidence="1">
    <location>
        <begin position="1"/>
        <end position="52"/>
    </location>
</feature>
<reference evidence="2" key="1">
    <citation type="journal article" date="2020" name="Stud. Mycol.">
        <title>101 Dothideomycetes genomes: a test case for predicting lifestyles and emergence of pathogens.</title>
        <authorList>
            <person name="Haridas S."/>
            <person name="Albert R."/>
            <person name="Binder M."/>
            <person name="Bloem J."/>
            <person name="Labutti K."/>
            <person name="Salamov A."/>
            <person name="Andreopoulos B."/>
            <person name="Baker S."/>
            <person name="Barry K."/>
            <person name="Bills G."/>
            <person name="Bluhm B."/>
            <person name="Cannon C."/>
            <person name="Castanera R."/>
            <person name="Culley D."/>
            <person name="Daum C."/>
            <person name="Ezra D."/>
            <person name="Gonzalez J."/>
            <person name="Henrissat B."/>
            <person name="Kuo A."/>
            <person name="Liang C."/>
            <person name="Lipzen A."/>
            <person name="Lutzoni F."/>
            <person name="Magnuson J."/>
            <person name="Mondo S."/>
            <person name="Nolan M."/>
            <person name="Ohm R."/>
            <person name="Pangilinan J."/>
            <person name="Park H.-J."/>
            <person name="Ramirez L."/>
            <person name="Alfaro M."/>
            <person name="Sun H."/>
            <person name="Tritt A."/>
            <person name="Yoshinaga Y."/>
            <person name="Zwiers L.-H."/>
            <person name="Turgeon B."/>
            <person name="Goodwin S."/>
            <person name="Spatafora J."/>
            <person name="Crous P."/>
            <person name="Grigoriev I."/>
        </authorList>
    </citation>
    <scope>NUCLEOTIDE SEQUENCE</scope>
    <source>
        <strain evidence="2">CBS 115976</strain>
    </source>
</reference>
<evidence type="ECO:0000256" key="1">
    <source>
        <dbReference type="SAM" id="MobiDB-lite"/>
    </source>
</evidence>
<evidence type="ECO:0000313" key="2">
    <source>
        <dbReference type="EMBL" id="KAF2672461.1"/>
    </source>
</evidence>
<keyword evidence="3" id="KW-1185">Reference proteome</keyword>
<sequence length="342" mass="39983">MQHNRELRVGQSVGSPNRQRSRHGDHDDHISEEKSSITGDDDETSSSSRGTRQIWEQRTWKTKENIHDLSLTTCRFFLLKVHSESRGYHTIIKPIPATFHDLVQMFHEHKKVPPFWTVPNIMGFSELKGYPWRHRGLAGKYLSGDELQRYLDFDNVIIESIVRASHRIGRVPLHAPDYFFLGCGDTGARHVRDLFNNRISISNIQWNPPEERDATIWLSAQIEDLKKHVDWQPFHDYLLDNVPTSEYLFPVEIWSKARFARAVTERSCDIPARKEIVDYVQTAGYQVEIQQKTGWFGKQLEFWSAADILIIRRVAHEYWLKWRNEAERQLENTAPSPSLIAL</sequence>
<dbReference type="Proteomes" id="UP000799302">
    <property type="component" value="Unassembled WGS sequence"/>
</dbReference>
<evidence type="ECO:0000313" key="3">
    <source>
        <dbReference type="Proteomes" id="UP000799302"/>
    </source>
</evidence>
<name>A0A6A6ULS4_9PEZI</name>
<gene>
    <name evidence="2" type="ORF">BT63DRAFT_452967</name>
</gene>